<dbReference type="PROSITE" id="PS50158">
    <property type="entry name" value="ZF_CCHC"/>
    <property type="match status" value="1"/>
</dbReference>
<dbReference type="GO" id="GO:0004190">
    <property type="term" value="F:aspartic-type endopeptidase activity"/>
    <property type="evidence" value="ECO:0007669"/>
    <property type="project" value="UniProtKB-KW"/>
</dbReference>
<dbReference type="GO" id="GO:0008270">
    <property type="term" value="F:zinc ion binding"/>
    <property type="evidence" value="ECO:0007669"/>
    <property type="project" value="UniProtKB-KW"/>
</dbReference>
<name>A0AAW2R4G8_SESRA</name>
<accession>A0AAW2R4G8</accession>
<evidence type="ECO:0000256" key="1">
    <source>
        <dbReference type="ARBA" id="ARBA00022750"/>
    </source>
</evidence>
<feature type="compositionally biased region" description="Polar residues" evidence="3">
    <location>
        <begin position="186"/>
        <end position="195"/>
    </location>
</feature>
<keyword evidence="2" id="KW-0863">Zinc-finger</keyword>
<reference evidence="5" key="2">
    <citation type="journal article" date="2024" name="Plant">
        <title>Genomic evolution and insights into agronomic trait innovations of Sesamum species.</title>
        <authorList>
            <person name="Miao H."/>
            <person name="Wang L."/>
            <person name="Qu L."/>
            <person name="Liu H."/>
            <person name="Sun Y."/>
            <person name="Le M."/>
            <person name="Wang Q."/>
            <person name="Wei S."/>
            <person name="Zheng Y."/>
            <person name="Lin W."/>
            <person name="Duan Y."/>
            <person name="Cao H."/>
            <person name="Xiong S."/>
            <person name="Wang X."/>
            <person name="Wei L."/>
            <person name="Li C."/>
            <person name="Ma Q."/>
            <person name="Ju M."/>
            <person name="Zhao R."/>
            <person name="Li G."/>
            <person name="Mu C."/>
            <person name="Tian Q."/>
            <person name="Mei H."/>
            <person name="Zhang T."/>
            <person name="Gao T."/>
            <person name="Zhang H."/>
        </authorList>
    </citation>
    <scope>NUCLEOTIDE SEQUENCE</scope>
    <source>
        <strain evidence="5">G02</strain>
    </source>
</reference>
<dbReference type="SMART" id="SM00343">
    <property type="entry name" value="ZnF_C2HC"/>
    <property type="match status" value="1"/>
</dbReference>
<dbReference type="CDD" id="cd09272">
    <property type="entry name" value="RNase_HI_RT_Ty1"/>
    <property type="match status" value="1"/>
</dbReference>
<protein>
    <submittedName>
        <fullName evidence="5">Retrovirus-related Pol polyprotein from transposon TNT 1-94</fullName>
    </submittedName>
</protein>
<feature type="domain" description="CCHC-type" evidence="4">
    <location>
        <begin position="247"/>
        <end position="264"/>
    </location>
</feature>
<evidence type="ECO:0000256" key="3">
    <source>
        <dbReference type="SAM" id="MobiDB-lite"/>
    </source>
</evidence>
<dbReference type="InterPro" id="IPR043502">
    <property type="entry name" value="DNA/RNA_pol_sf"/>
</dbReference>
<dbReference type="EMBL" id="JACGWJ010000014">
    <property type="protein sequence ID" value="KAL0375022.1"/>
    <property type="molecule type" value="Genomic_DNA"/>
</dbReference>
<keyword evidence="1" id="KW-0645">Protease</keyword>
<dbReference type="SUPFAM" id="SSF57756">
    <property type="entry name" value="Retrovirus zinc finger-like domains"/>
    <property type="match status" value="1"/>
</dbReference>
<dbReference type="InterPro" id="IPR057670">
    <property type="entry name" value="SH3_retrovirus"/>
</dbReference>
<keyword evidence="2" id="KW-0479">Metal-binding</keyword>
<dbReference type="Pfam" id="PF14223">
    <property type="entry name" value="Retrotran_gag_2"/>
    <property type="match status" value="1"/>
</dbReference>
<dbReference type="AlphaFoldDB" id="A0AAW2R4G8"/>
<dbReference type="SUPFAM" id="SSF56672">
    <property type="entry name" value="DNA/RNA polymerases"/>
    <property type="match status" value="1"/>
</dbReference>
<feature type="compositionally biased region" description="Basic and acidic residues" evidence="3">
    <location>
        <begin position="230"/>
        <end position="247"/>
    </location>
</feature>
<keyword evidence="2" id="KW-0862">Zinc</keyword>
<dbReference type="InterPro" id="IPR013103">
    <property type="entry name" value="RVT_2"/>
</dbReference>
<dbReference type="Pfam" id="PF07727">
    <property type="entry name" value="RVT_2"/>
    <property type="match status" value="1"/>
</dbReference>
<feature type="compositionally biased region" description="Basic residues" evidence="3">
    <location>
        <begin position="200"/>
        <end position="227"/>
    </location>
</feature>
<comment type="caution">
    <text evidence="5">The sequence shown here is derived from an EMBL/GenBank/DDBJ whole genome shotgun (WGS) entry which is preliminary data.</text>
</comment>
<dbReference type="InterPro" id="IPR001878">
    <property type="entry name" value="Znf_CCHC"/>
</dbReference>
<feature type="region of interest" description="Disordered" evidence="3">
    <location>
        <begin position="469"/>
        <end position="496"/>
    </location>
</feature>
<dbReference type="Pfam" id="PF25597">
    <property type="entry name" value="SH3_retrovirus"/>
    <property type="match status" value="1"/>
</dbReference>
<dbReference type="GO" id="GO:0003676">
    <property type="term" value="F:nucleic acid binding"/>
    <property type="evidence" value="ECO:0007669"/>
    <property type="project" value="InterPro"/>
</dbReference>
<keyword evidence="1" id="KW-0378">Hydrolase</keyword>
<sequence>MMSGYNLQVFDGKTDFAIWKQKMKGILIQQKVFKAISGAYPDNASEEKIVEDDEIAYSSIILNLSDTVIRKVGTQNSAKELWEKLEELYTETSLPTKLFLLEKFFKYKLDLSKNIDENIDEFTKLIQDIKLTGDKSIDDYSPIVLLNAIPDTYNDVKSAIKYGRDSVNLETVINGLKSKEIDLKTSKPSQSSNEVNMVRGRNKNRNSGYKFRRHSKNRSRSRGRSNSRPKYQDRNENQKEEKNRDDRRCYNCGGRGHFIKDCKKPKKKNPNESANAVDENNGEVYMICDVNSVNLSANMNEWLVDSGCTFHMTPFKEILTNYKSGKFGSVSMANEKLCEVHGYGDVCLIFENGFKMTLKNVRSPSVPLSGKVPECVWTDSDVDLSALRVFGCSAFALQNGDKLDPRAQKCVFIGYPNGIKGYRLWVRGQPGIKVITSRDVAFNELEMPCLSDKETDFNIENTFNKIDLNPQDNQQGEEIEEEENQPRTIARENTEHNDYQLARDRVRRETRIPSRFRDFDLALNVEDLEPLTYEEALGSKNSEQWKQAMNEEMESLRKNNTWVLVPKPKNASVIDCKWLFKIKQENETKRYKARLVAKGFTQKEGVDYTEIFSPVVKFTTVRILLALVAHHDWELKQMDVKTAFLHGDLEEKIFLNQPCGFVDKKNPSYVCMLNKSLYGLKQSPRQWNKKFDAFMKNLKFLRSEFDPCLYFKYVSSMPIFLVLYVDDMLIASPSLTLITELQTNLKKNFEMKDLGNAKKILGMTIERDRKNSTIFLNQISYVKNVLKRFSMKNAKPTSVPLAAHFQLRKDQSPKTELEKEKMKKVPYSNAIGSVMYLMVSTRPDIAYAVSCLSKYMSNAGTPHWDALKWLLRYLIKTGNTGIRFSKCSDGVKLIGYVDSNYANDRDSRRSTTSYVFTLCGACISWKSQLQSIVALSTTEAEYIATTEAFKEAIWLKGILSEIGFLKNNVTVFSDSQSSIQLCKNPVFHDRTKHIEVRHHFIRDIVNKGVINLEKICSEENPSDMGTKSLPIEKFQKCLDLLKLS</sequence>
<dbReference type="Gene3D" id="4.10.60.10">
    <property type="entry name" value="Zinc finger, CCHC-type"/>
    <property type="match status" value="1"/>
</dbReference>
<keyword evidence="1" id="KW-0064">Aspartyl protease</keyword>
<evidence type="ECO:0000313" key="5">
    <source>
        <dbReference type="EMBL" id="KAL0375022.1"/>
    </source>
</evidence>
<evidence type="ECO:0000256" key="2">
    <source>
        <dbReference type="PROSITE-ProRule" id="PRU00047"/>
    </source>
</evidence>
<dbReference type="PANTHER" id="PTHR11439">
    <property type="entry name" value="GAG-POL-RELATED RETROTRANSPOSON"/>
    <property type="match status" value="1"/>
</dbReference>
<dbReference type="Pfam" id="PF00098">
    <property type="entry name" value="zf-CCHC"/>
    <property type="match status" value="1"/>
</dbReference>
<organism evidence="5">
    <name type="scientific">Sesamum radiatum</name>
    <name type="common">Black benniseed</name>
    <dbReference type="NCBI Taxonomy" id="300843"/>
    <lineage>
        <taxon>Eukaryota</taxon>
        <taxon>Viridiplantae</taxon>
        <taxon>Streptophyta</taxon>
        <taxon>Embryophyta</taxon>
        <taxon>Tracheophyta</taxon>
        <taxon>Spermatophyta</taxon>
        <taxon>Magnoliopsida</taxon>
        <taxon>eudicotyledons</taxon>
        <taxon>Gunneridae</taxon>
        <taxon>Pentapetalae</taxon>
        <taxon>asterids</taxon>
        <taxon>lamiids</taxon>
        <taxon>Lamiales</taxon>
        <taxon>Pedaliaceae</taxon>
        <taxon>Sesamum</taxon>
    </lineage>
</organism>
<reference evidence="5" key="1">
    <citation type="submission" date="2020-06" db="EMBL/GenBank/DDBJ databases">
        <authorList>
            <person name="Li T."/>
            <person name="Hu X."/>
            <person name="Zhang T."/>
            <person name="Song X."/>
            <person name="Zhang H."/>
            <person name="Dai N."/>
            <person name="Sheng W."/>
            <person name="Hou X."/>
            <person name="Wei L."/>
        </authorList>
    </citation>
    <scope>NUCLEOTIDE SEQUENCE</scope>
    <source>
        <strain evidence="5">G02</strain>
        <tissue evidence="5">Leaf</tissue>
    </source>
</reference>
<evidence type="ECO:0000259" key="4">
    <source>
        <dbReference type="PROSITE" id="PS50158"/>
    </source>
</evidence>
<gene>
    <name evidence="5" type="ORF">Sradi_3417900</name>
</gene>
<dbReference type="InterPro" id="IPR036875">
    <property type="entry name" value="Znf_CCHC_sf"/>
</dbReference>
<dbReference type="PANTHER" id="PTHR11439:SF491">
    <property type="entry name" value="INTEGRASE CATALYTIC DOMAIN-CONTAINING PROTEIN"/>
    <property type="match status" value="1"/>
</dbReference>
<dbReference type="InterPro" id="IPR054722">
    <property type="entry name" value="PolX-like_BBD"/>
</dbReference>
<feature type="region of interest" description="Disordered" evidence="3">
    <location>
        <begin position="183"/>
        <end position="247"/>
    </location>
</feature>
<proteinExistence type="predicted"/>
<dbReference type="Pfam" id="PF22936">
    <property type="entry name" value="Pol_BBD"/>
    <property type="match status" value="1"/>
</dbReference>